<dbReference type="AlphaFoldDB" id="Q1QXP6"/>
<gene>
    <name evidence="1" type="ordered locus">Csal_1407</name>
</gene>
<proteinExistence type="predicted"/>
<dbReference type="EMBL" id="CP000285">
    <property type="protein sequence ID" value="ABE58762.1"/>
    <property type="molecule type" value="Genomic_DNA"/>
</dbReference>
<organism evidence="1 2">
    <name type="scientific">Chromohalobacter israelensis (strain ATCC BAA-138 / DSM 3043 / CIP 106854 / NCIMB 13768 / 1H11)</name>
    <name type="common">Chromohalobacter salexigens</name>
    <dbReference type="NCBI Taxonomy" id="290398"/>
    <lineage>
        <taxon>Bacteria</taxon>
        <taxon>Pseudomonadati</taxon>
        <taxon>Pseudomonadota</taxon>
        <taxon>Gammaproteobacteria</taxon>
        <taxon>Oceanospirillales</taxon>
        <taxon>Halomonadaceae</taxon>
        <taxon>Chromohalobacter</taxon>
    </lineage>
</organism>
<evidence type="ECO:0000313" key="2">
    <source>
        <dbReference type="Proteomes" id="UP000000239"/>
    </source>
</evidence>
<sequence length="81" mass="9019">MEHKEELMHAIYIGAQDLASLVTSLPLAAGTVRAGFPSPADDYTEAELDLVSHLVQPPARRFTHAPKEIPWFSMGYTMETY</sequence>
<dbReference type="MEROPS" id="S24.001"/>
<keyword evidence="2" id="KW-1185">Reference proteome</keyword>
<dbReference type="STRING" id="290398.Csal_1407"/>
<dbReference type="HOGENOM" id="CLU_2567653_0_0_6"/>
<evidence type="ECO:0000313" key="1">
    <source>
        <dbReference type="EMBL" id="ABE58762.1"/>
    </source>
</evidence>
<reference evidence="1 2" key="1">
    <citation type="journal article" date="2011" name="Stand. Genomic Sci.">
        <title>Complete genome sequence of the halophilic and highly halotolerant Chromohalobacter salexigens type strain (1H11(T)).</title>
        <authorList>
            <person name="Copeland A."/>
            <person name="O'Connor K."/>
            <person name="Lucas S."/>
            <person name="Lapidus A."/>
            <person name="Berry K.W."/>
            <person name="Detter J.C."/>
            <person name="Del Rio T.G."/>
            <person name="Hammon N."/>
            <person name="Dalin E."/>
            <person name="Tice H."/>
            <person name="Pitluck S."/>
            <person name="Bruce D."/>
            <person name="Goodwin L."/>
            <person name="Han C."/>
            <person name="Tapia R."/>
            <person name="Saunders E."/>
            <person name="Schmutz J."/>
            <person name="Brettin T."/>
            <person name="Larimer F."/>
            <person name="Land M."/>
            <person name="Hauser L."/>
            <person name="Vargas C."/>
            <person name="Nieto J.J."/>
            <person name="Kyrpides N.C."/>
            <person name="Ivanova N."/>
            <person name="Goker M."/>
            <person name="Klenk H.P."/>
            <person name="Csonka L.N."/>
            <person name="Woyke T."/>
        </authorList>
    </citation>
    <scope>NUCLEOTIDE SEQUENCE [LARGE SCALE GENOMIC DNA]</scope>
    <source>
        <strain evidence="2">ATCC BAA-138 / DSM 3043 / CIP 106854 / NCIMB 13768 / 1H11</strain>
    </source>
</reference>
<protein>
    <submittedName>
        <fullName evidence="1">Uncharacterized protein</fullName>
    </submittedName>
</protein>
<dbReference type="Proteomes" id="UP000000239">
    <property type="component" value="Chromosome"/>
</dbReference>
<accession>Q1QXP6</accession>
<name>Q1QXP6_CHRI1</name>
<dbReference type="KEGG" id="csa:Csal_1407"/>